<dbReference type="AlphaFoldDB" id="A0A2W5B3U4"/>
<comment type="caution">
    <text evidence="1">The sequence shown here is derived from an EMBL/GenBank/DDBJ whole genome shotgun (WGS) entry which is preliminary data.</text>
</comment>
<dbReference type="EMBL" id="QFNF01000018">
    <property type="protein sequence ID" value="PZO77611.1"/>
    <property type="molecule type" value="Genomic_DNA"/>
</dbReference>
<evidence type="ECO:0000313" key="1">
    <source>
        <dbReference type="EMBL" id="PZO77611.1"/>
    </source>
</evidence>
<proteinExistence type="predicted"/>
<sequence>MGGGAWIDVVDGTHGVASVDHGHGPACSGIRKMVDFDLPAGTHVVQITGSREDSLTMMVARLPR</sequence>
<organism evidence="1 2">
    <name type="scientific">Sphingomonas hengshuiensis</name>
    <dbReference type="NCBI Taxonomy" id="1609977"/>
    <lineage>
        <taxon>Bacteria</taxon>
        <taxon>Pseudomonadati</taxon>
        <taxon>Pseudomonadota</taxon>
        <taxon>Alphaproteobacteria</taxon>
        <taxon>Sphingomonadales</taxon>
        <taxon>Sphingomonadaceae</taxon>
        <taxon>Sphingomonas</taxon>
    </lineage>
</organism>
<gene>
    <name evidence="1" type="ORF">DI632_08755</name>
</gene>
<evidence type="ECO:0000313" key="2">
    <source>
        <dbReference type="Proteomes" id="UP000248614"/>
    </source>
</evidence>
<name>A0A2W5B3U4_9SPHN</name>
<dbReference type="Proteomes" id="UP000248614">
    <property type="component" value="Unassembled WGS sequence"/>
</dbReference>
<protein>
    <submittedName>
        <fullName evidence="1">Uncharacterized protein</fullName>
    </submittedName>
</protein>
<accession>A0A2W5B3U4</accession>
<reference evidence="1 2" key="1">
    <citation type="submission" date="2017-08" db="EMBL/GenBank/DDBJ databases">
        <title>Infants hospitalized years apart are colonized by the same room-sourced microbial strains.</title>
        <authorList>
            <person name="Brooks B."/>
            <person name="Olm M.R."/>
            <person name="Firek B.A."/>
            <person name="Baker R."/>
            <person name="Thomas B.C."/>
            <person name="Morowitz M.J."/>
            <person name="Banfield J.F."/>
        </authorList>
    </citation>
    <scope>NUCLEOTIDE SEQUENCE [LARGE SCALE GENOMIC DNA]</scope>
    <source>
        <strain evidence="1">S2_018_000_R3_110</strain>
    </source>
</reference>